<comment type="caution">
    <text evidence="1">The sequence shown here is derived from an EMBL/GenBank/DDBJ whole genome shotgun (WGS) entry which is preliminary data.</text>
</comment>
<evidence type="ECO:0008006" key="3">
    <source>
        <dbReference type="Google" id="ProtNLM"/>
    </source>
</evidence>
<evidence type="ECO:0000313" key="1">
    <source>
        <dbReference type="EMBL" id="ETX14235.1"/>
    </source>
</evidence>
<protein>
    <recommendedName>
        <fullName evidence="3">Ca-activated chloride channel family protein</fullName>
    </recommendedName>
</protein>
<name>X7EEC8_9RHOB</name>
<dbReference type="PATRIC" id="fig|1449350.3.peg.2512"/>
<organism evidence="1 2">
    <name type="scientific">Roseivivax halodurans JCM 10272</name>
    <dbReference type="NCBI Taxonomy" id="1449350"/>
    <lineage>
        <taxon>Bacteria</taxon>
        <taxon>Pseudomonadati</taxon>
        <taxon>Pseudomonadota</taxon>
        <taxon>Alphaproteobacteria</taxon>
        <taxon>Rhodobacterales</taxon>
        <taxon>Roseobacteraceae</taxon>
        <taxon>Roseivivax</taxon>
    </lineage>
</organism>
<dbReference type="EMBL" id="JALZ01000012">
    <property type="protein sequence ID" value="ETX14235.1"/>
    <property type="molecule type" value="Genomic_DNA"/>
</dbReference>
<dbReference type="STRING" id="1449350.OCH239_03970"/>
<dbReference type="eggNOG" id="COG0457">
    <property type="taxonomic scope" value="Bacteria"/>
</dbReference>
<evidence type="ECO:0000313" key="2">
    <source>
        <dbReference type="Proteomes" id="UP000022447"/>
    </source>
</evidence>
<gene>
    <name evidence="1" type="ORF">OCH239_03970</name>
</gene>
<reference evidence="1 2" key="1">
    <citation type="submission" date="2014-01" db="EMBL/GenBank/DDBJ databases">
        <title>Roseivivax halodurans JCM 10272 Genome Sequencing.</title>
        <authorList>
            <person name="Lai Q."/>
            <person name="Li G."/>
            <person name="Shao Z."/>
        </authorList>
    </citation>
    <scope>NUCLEOTIDE SEQUENCE [LARGE SCALE GENOMIC DNA]</scope>
    <source>
        <strain evidence="1 2">JCM 10272</strain>
    </source>
</reference>
<proteinExistence type="predicted"/>
<sequence length="231" mass="24166">MRPARVVALAGALALLAAALLGAGTAPFGRLALALGLPRLAAPLFDDPAWRGVAQYRAGNPAVAAESFRAAGAMLNLGNAEVRQGRYAAALEAYDVARRSGDPRASANFDLVAAAYAGLALDPAAPIAWFTERDGGEGAVVRSFVARGDARAAGTGSGTTNTGALLGLPELESFGDGQVRKVFDDQFMVANERWLETLSDVPGEYLAARISHERKRREDLGLLQPPPEDPE</sequence>
<dbReference type="OrthoDB" id="5801125at2"/>
<dbReference type="RefSeq" id="WP_037262993.1">
    <property type="nucleotide sequence ID" value="NZ_JALZ01000012.1"/>
</dbReference>
<dbReference type="AlphaFoldDB" id="X7EEC8"/>
<keyword evidence="2" id="KW-1185">Reference proteome</keyword>
<accession>X7EEC8</accession>
<dbReference type="Proteomes" id="UP000022447">
    <property type="component" value="Unassembled WGS sequence"/>
</dbReference>